<proteinExistence type="predicted"/>
<organism evidence="2 3">
    <name type="scientific">Gossypium trilobum</name>
    <dbReference type="NCBI Taxonomy" id="34281"/>
    <lineage>
        <taxon>Eukaryota</taxon>
        <taxon>Viridiplantae</taxon>
        <taxon>Streptophyta</taxon>
        <taxon>Embryophyta</taxon>
        <taxon>Tracheophyta</taxon>
        <taxon>Spermatophyta</taxon>
        <taxon>Magnoliopsida</taxon>
        <taxon>eudicotyledons</taxon>
        <taxon>Gunneridae</taxon>
        <taxon>Pentapetalae</taxon>
        <taxon>rosids</taxon>
        <taxon>malvids</taxon>
        <taxon>Malvales</taxon>
        <taxon>Malvaceae</taxon>
        <taxon>Malvoideae</taxon>
        <taxon>Gossypium</taxon>
    </lineage>
</organism>
<evidence type="ECO:0000313" key="2">
    <source>
        <dbReference type="EMBL" id="MBA0784702.1"/>
    </source>
</evidence>
<feature type="non-terminal residue" evidence="2">
    <location>
        <position position="22"/>
    </location>
</feature>
<dbReference type="Proteomes" id="UP000593568">
    <property type="component" value="Unassembled WGS sequence"/>
</dbReference>
<dbReference type="AlphaFoldDB" id="A0A7J9FHA9"/>
<evidence type="ECO:0000313" key="3">
    <source>
        <dbReference type="Proteomes" id="UP000593568"/>
    </source>
</evidence>
<name>A0A7J9FHA9_9ROSI</name>
<gene>
    <name evidence="2" type="ORF">Gotri_025840</name>
</gene>
<keyword evidence="3" id="KW-1185">Reference proteome</keyword>
<feature type="region of interest" description="Disordered" evidence="1">
    <location>
        <begin position="1"/>
        <end position="22"/>
    </location>
</feature>
<protein>
    <submittedName>
        <fullName evidence="2">Uncharacterized protein</fullName>
    </submittedName>
</protein>
<sequence length="22" mass="2622">MEDAMENLRLLDDEEEAIQEVE</sequence>
<dbReference type="EMBL" id="JABEZW010215985">
    <property type="protein sequence ID" value="MBA0784702.1"/>
    <property type="molecule type" value="Genomic_DNA"/>
</dbReference>
<feature type="compositionally biased region" description="Acidic residues" evidence="1">
    <location>
        <begin position="12"/>
        <end position="22"/>
    </location>
</feature>
<reference evidence="2 3" key="1">
    <citation type="journal article" date="2019" name="Genome Biol. Evol.">
        <title>Insights into the evolution of the New World diploid cottons (Gossypium, subgenus Houzingenia) based on genome sequencing.</title>
        <authorList>
            <person name="Grover C.E."/>
            <person name="Arick M.A. 2nd"/>
            <person name="Thrash A."/>
            <person name="Conover J.L."/>
            <person name="Sanders W.S."/>
            <person name="Peterson D.G."/>
            <person name="Frelichowski J.E."/>
            <person name="Scheffler J.A."/>
            <person name="Scheffler B.E."/>
            <person name="Wendel J.F."/>
        </authorList>
    </citation>
    <scope>NUCLEOTIDE SEQUENCE [LARGE SCALE GENOMIC DNA]</scope>
    <source>
        <strain evidence="2">8</strain>
        <tissue evidence="2">Leaf</tissue>
    </source>
</reference>
<evidence type="ECO:0000256" key="1">
    <source>
        <dbReference type="SAM" id="MobiDB-lite"/>
    </source>
</evidence>
<comment type="caution">
    <text evidence="2">The sequence shown here is derived from an EMBL/GenBank/DDBJ whole genome shotgun (WGS) entry which is preliminary data.</text>
</comment>
<accession>A0A7J9FHA9</accession>